<dbReference type="InterPro" id="IPR009061">
    <property type="entry name" value="DNA-bd_dom_put_sf"/>
</dbReference>
<evidence type="ECO:0000259" key="5">
    <source>
        <dbReference type="PROSITE" id="PS50937"/>
    </source>
</evidence>
<dbReference type="PANTHER" id="PTHR30204">
    <property type="entry name" value="REDOX-CYCLING DRUG-SENSING TRANSCRIPTIONAL ACTIVATOR SOXR"/>
    <property type="match status" value="1"/>
</dbReference>
<dbReference type="Gene3D" id="1.10.1660.10">
    <property type="match status" value="1"/>
</dbReference>
<protein>
    <submittedName>
        <fullName evidence="6">MerR family transcriptional regulator</fullName>
    </submittedName>
</protein>
<evidence type="ECO:0000256" key="1">
    <source>
        <dbReference type="ARBA" id="ARBA00022491"/>
    </source>
</evidence>
<evidence type="ECO:0000256" key="4">
    <source>
        <dbReference type="ARBA" id="ARBA00023163"/>
    </source>
</evidence>
<organism evidence="6 7">
    <name type="scientific">Tenggerimyces flavus</name>
    <dbReference type="NCBI Taxonomy" id="1708749"/>
    <lineage>
        <taxon>Bacteria</taxon>
        <taxon>Bacillati</taxon>
        <taxon>Actinomycetota</taxon>
        <taxon>Actinomycetes</taxon>
        <taxon>Propionibacteriales</taxon>
        <taxon>Nocardioidaceae</taxon>
        <taxon>Tenggerimyces</taxon>
    </lineage>
</organism>
<name>A0ABV7YDS9_9ACTN</name>
<evidence type="ECO:0000313" key="7">
    <source>
        <dbReference type="Proteomes" id="UP001595699"/>
    </source>
</evidence>
<dbReference type="RefSeq" id="WP_239553972.1">
    <property type="nucleotide sequence ID" value="NZ_JAFBCM010000001.1"/>
</dbReference>
<dbReference type="EMBL" id="JBHRZH010000017">
    <property type="protein sequence ID" value="MFC3763303.1"/>
    <property type="molecule type" value="Genomic_DNA"/>
</dbReference>
<proteinExistence type="predicted"/>
<dbReference type="PROSITE" id="PS50937">
    <property type="entry name" value="HTH_MERR_2"/>
    <property type="match status" value="1"/>
</dbReference>
<dbReference type="InterPro" id="IPR047057">
    <property type="entry name" value="MerR_fam"/>
</dbReference>
<dbReference type="SMART" id="SM00422">
    <property type="entry name" value="HTH_MERR"/>
    <property type="match status" value="1"/>
</dbReference>
<evidence type="ECO:0000313" key="6">
    <source>
        <dbReference type="EMBL" id="MFC3763303.1"/>
    </source>
</evidence>
<sequence>MKSTGTELTIGELAGRFGLGAHVVRHWESVGLIAPARRVHRWRRYGREALGRVAMILIGKQAGLKLSSIRAMLDAPDRASRQDVLRDHHDQLERRIAELRAAQELIGHGLACPHENFVECPDFQARVEERVAAGGDGDQVRAFLTAHAST</sequence>
<gene>
    <name evidence="6" type="ORF">ACFOUW_20870</name>
</gene>
<evidence type="ECO:0000256" key="2">
    <source>
        <dbReference type="ARBA" id="ARBA00023015"/>
    </source>
</evidence>
<keyword evidence="1" id="KW-0678">Repressor</keyword>
<dbReference type="Proteomes" id="UP001595699">
    <property type="component" value="Unassembled WGS sequence"/>
</dbReference>
<dbReference type="SUPFAM" id="SSF46955">
    <property type="entry name" value="Putative DNA-binding domain"/>
    <property type="match status" value="1"/>
</dbReference>
<evidence type="ECO:0000256" key="3">
    <source>
        <dbReference type="ARBA" id="ARBA00023125"/>
    </source>
</evidence>
<keyword evidence="2" id="KW-0805">Transcription regulation</keyword>
<dbReference type="InterPro" id="IPR000551">
    <property type="entry name" value="MerR-type_HTH_dom"/>
</dbReference>
<dbReference type="PANTHER" id="PTHR30204:SF69">
    <property type="entry name" value="MERR-FAMILY TRANSCRIPTIONAL REGULATOR"/>
    <property type="match status" value="1"/>
</dbReference>
<feature type="domain" description="HTH merR-type" evidence="5">
    <location>
        <begin position="7"/>
        <end position="75"/>
    </location>
</feature>
<keyword evidence="7" id="KW-1185">Reference proteome</keyword>
<dbReference type="PRINTS" id="PR00040">
    <property type="entry name" value="HTHMERR"/>
</dbReference>
<dbReference type="Pfam" id="PF13411">
    <property type="entry name" value="MerR_1"/>
    <property type="match status" value="1"/>
</dbReference>
<reference evidence="7" key="1">
    <citation type="journal article" date="2019" name="Int. J. Syst. Evol. Microbiol.">
        <title>The Global Catalogue of Microorganisms (GCM) 10K type strain sequencing project: providing services to taxonomists for standard genome sequencing and annotation.</title>
        <authorList>
            <consortium name="The Broad Institute Genomics Platform"/>
            <consortium name="The Broad Institute Genome Sequencing Center for Infectious Disease"/>
            <person name="Wu L."/>
            <person name="Ma J."/>
        </authorList>
    </citation>
    <scope>NUCLEOTIDE SEQUENCE [LARGE SCALE GENOMIC DNA]</scope>
    <source>
        <strain evidence="7">CGMCC 4.7241</strain>
    </source>
</reference>
<keyword evidence="3" id="KW-0238">DNA-binding</keyword>
<comment type="caution">
    <text evidence="6">The sequence shown here is derived from an EMBL/GenBank/DDBJ whole genome shotgun (WGS) entry which is preliminary data.</text>
</comment>
<keyword evidence="4" id="KW-0804">Transcription</keyword>
<accession>A0ABV7YDS9</accession>